<gene>
    <name evidence="5" type="primary">Sptbn1_1</name>
    <name evidence="5" type="ORF">LOCOCH_R11802</name>
</gene>
<dbReference type="Gene3D" id="1.20.58.60">
    <property type="match status" value="6"/>
</dbReference>
<feature type="compositionally biased region" description="Basic and acidic residues" evidence="4">
    <location>
        <begin position="220"/>
        <end position="229"/>
    </location>
</feature>
<dbReference type="AlphaFoldDB" id="A0A7L1SAC9"/>
<dbReference type="Pfam" id="PF00435">
    <property type="entry name" value="Spectrin"/>
    <property type="match status" value="7"/>
</dbReference>
<keyword evidence="3" id="KW-0175">Coiled coil</keyword>
<evidence type="ECO:0000256" key="1">
    <source>
        <dbReference type="ARBA" id="ARBA00022737"/>
    </source>
</evidence>
<organism evidence="5 6">
    <name type="scientific">Helopsaltes ochotensis</name>
    <name type="common">Middendorff's grasshopper-warbler</name>
    <dbReference type="NCBI Taxonomy" id="3150915"/>
    <lineage>
        <taxon>Eukaryota</taxon>
        <taxon>Metazoa</taxon>
        <taxon>Chordata</taxon>
        <taxon>Craniata</taxon>
        <taxon>Vertebrata</taxon>
        <taxon>Euteleostomi</taxon>
        <taxon>Archelosauria</taxon>
        <taxon>Archosauria</taxon>
        <taxon>Dinosauria</taxon>
        <taxon>Saurischia</taxon>
        <taxon>Theropoda</taxon>
        <taxon>Coelurosauria</taxon>
        <taxon>Aves</taxon>
        <taxon>Neognathae</taxon>
        <taxon>Neoaves</taxon>
        <taxon>Telluraves</taxon>
        <taxon>Australaves</taxon>
        <taxon>Passeriformes</taxon>
        <taxon>Sylvioidea</taxon>
        <taxon>Locustellidae</taxon>
        <taxon>Helopsaltes</taxon>
    </lineage>
</organism>
<evidence type="ECO:0000256" key="4">
    <source>
        <dbReference type="SAM" id="MobiDB-lite"/>
    </source>
</evidence>
<keyword evidence="2" id="KW-0009">Actin-binding</keyword>
<feature type="non-terminal residue" evidence="5">
    <location>
        <position position="1"/>
    </location>
</feature>
<feature type="region of interest" description="Disordered" evidence="4">
    <location>
        <begin position="161"/>
        <end position="229"/>
    </location>
</feature>
<reference evidence="6" key="1">
    <citation type="submission" date="2019-09" db="EMBL/GenBank/DDBJ databases">
        <title>Bird 10,000 Genomes (B10K) Project - Family phase.</title>
        <authorList>
            <person name="Zhang G."/>
        </authorList>
    </citation>
    <scope>NUCLEOTIDE SEQUENCE [LARGE SCALE GENOMIC DNA]</scope>
</reference>
<dbReference type="SUPFAM" id="SSF46966">
    <property type="entry name" value="Spectrin repeat"/>
    <property type="match status" value="6"/>
</dbReference>
<evidence type="ECO:0000256" key="2">
    <source>
        <dbReference type="ARBA" id="ARBA00023203"/>
    </source>
</evidence>
<dbReference type="PANTHER" id="PTHR11915">
    <property type="entry name" value="SPECTRIN/FILAMIN RELATED CYTOSKELETAL PROTEIN"/>
    <property type="match status" value="1"/>
</dbReference>
<accession>A0A7L1SAC9</accession>
<name>A0A7L1SAC9_9PASS</name>
<dbReference type="EMBL" id="VXBM01003660">
    <property type="protein sequence ID" value="NXO46333.1"/>
    <property type="molecule type" value="Genomic_DNA"/>
</dbReference>
<feature type="compositionally biased region" description="Polar residues" evidence="4">
    <location>
        <begin position="163"/>
        <end position="177"/>
    </location>
</feature>
<feature type="non-terminal residue" evidence="5">
    <location>
        <position position="724"/>
    </location>
</feature>
<dbReference type="OrthoDB" id="5865767at2759"/>
<evidence type="ECO:0000313" key="5">
    <source>
        <dbReference type="EMBL" id="NXO46333.1"/>
    </source>
</evidence>
<proteinExistence type="predicted"/>
<evidence type="ECO:0000256" key="3">
    <source>
        <dbReference type="SAM" id="Coils"/>
    </source>
</evidence>
<dbReference type="CDD" id="cd00176">
    <property type="entry name" value="SPEC"/>
    <property type="match status" value="4"/>
</dbReference>
<keyword evidence="6" id="KW-1185">Reference proteome</keyword>
<dbReference type="Proteomes" id="UP000572057">
    <property type="component" value="Unassembled WGS sequence"/>
</dbReference>
<evidence type="ECO:0000313" key="6">
    <source>
        <dbReference type="Proteomes" id="UP000572057"/>
    </source>
</evidence>
<dbReference type="GO" id="GO:0003779">
    <property type="term" value="F:actin binding"/>
    <property type="evidence" value="ECO:0007669"/>
    <property type="project" value="UniProtKB-KW"/>
</dbReference>
<dbReference type="InterPro" id="IPR018159">
    <property type="entry name" value="Spectrin/alpha-actinin"/>
</dbReference>
<keyword evidence="1" id="KW-0677">Repeat</keyword>
<dbReference type="InterPro" id="IPR002017">
    <property type="entry name" value="Spectrin_repeat"/>
</dbReference>
<dbReference type="SMART" id="SM00150">
    <property type="entry name" value="SPEC"/>
    <property type="match status" value="6"/>
</dbReference>
<sequence>PQVRLQSRDFGQHLSQVDDLLQIHALVEGDVAAQAERVRSVGAAAERFLGEGDGYRPCPPEQLRARVAALELRYRGLSALSAQRRLRLERSRRLWKFLWDAGEEEAWMREQERLLRCPELGRDLPGALRMLSQLEAIRGALGTRAGPLEQLLERGRELLAQGSTESSTEAAPGSTGSAGPPESKNASLGPAGSTEGLPASAPAPSGRPDGSTEPTGGRAEPPEEPPRRRLELRDALGLFAARSEADACALWVGERERWLLSMEIPERIEDLEVVQQRFETLEPELAALAARVASVGRVTQELQGSGDRNRESARETWEQLRDRWERFRALAENKKLALTAALNIHNFRLECHETRGWMREKTAAIEATRALGRDLAGITALQGKLSGMGRDLDAIQGKLRELRAEGEKLQGEQPERAPEIAEGLAGLEAEWDALRRCHRSREESLGQARRLQGFLRDLAALQAWLSRTRAAAGSEDVPASLAEAEGSLRQHESLRTEISHYGADYRSARAAGREVTRGQTDAQSLSLLQRLEALDADWEELGRVWEKRQRLLAQAVAFHVFLRDAKQVEGTLGKQEHTLAHTELPGTVPGAEAAVRRLEEFLAALDTGAERVRALTDTGRKLLEEGGVHAEKVRETVESVESRHQKIRESAQELLGRLRDNWELQKFLQDGQELTLWLNEKLPVARDVSYEGTRDLQGKWQKHQAFAAELAANRGWLEALEKVG</sequence>
<protein>
    <submittedName>
        <fullName evidence="5">SPTB2 protein</fullName>
    </submittedName>
</protein>
<comment type="caution">
    <text evidence="5">The sequence shown here is derived from an EMBL/GenBank/DDBJ whole genome shotgun (WGS) entry which is preliminary data.</text>
</comment>
<feature type="coiled-coil region" evidence="3">
    <location>
        <begin position="385"/>
        <end position="412"/>
    </location>
</feature>